<feature type="transmembrane region" description="Helical" evidence="5">
    <location>
        <begin position="6"/>
        <end position="24"/>
    </location>
</feature>
<feature type="transmembrane region" description="Helical" evidence="5">
    <location>
        <begin position="243"/>
        <end position="272"/>
    </location>
</feature>
<protein>
    <recommendedName>
        <fullName evidence="6">G-protein coupled receptors family 1 profile domain-containing protein</fullName>
    </recommendedName>
</protein>
<keyword evidence="8" id="KW-1185">Reference proteome</keyword>
<proteinExistence type="predicted"/>
<sequence>FTYGVSGLSILTNFTFIWISTTTITDQIGRYRYYMIGFAVMDIIVSIIHVIVMPGIQLTAVGYIFFGYNLVDKPEIVCTWAVTLFVIFFYQTTIVLAFHYCYRYAVVCSPAWSRIFTRNTTFWWSFVTSIVQMLYIFGYFVVVQVGFMPSDHKIALYRQVVLENNDLDILRIHSGYLAVIFRSMDPSLPAVWQTDAIISMSIAIGLFFHTAVVIIVCSVLIRRKLRIGFNIMSAQMRATQHQLLKALIIQTLVPTLLTYTPLGMVFVVPFMGLNLTGVYGDLSMMAPAIFPAIDPIIMLYFVGSYRSRIANMLKRLNTTPVKGIQDTQSHNYFTLS</sequence>
<feature type="transmembrane region" description="Helical" evidence="5">
    <location>
        <begin position="196"/>
        <end position="222"/>
    </location>
</feature>
<evidence type="ECO:0000256" key="1">
    <source>
        <dbReference type="ARBA" id="ARBA00004370"/>
    </source>
</evidence>
<feature type="transmembrane region" description="Helical" evidence="5">
    <location>
        <begin position="36"/>
        <end position="68"/>
    </location>
</feature>
<name>A0AAV5TWB7_9BILA</name>
<feature type="non-terminal residue" evidence="7">
    <location>
        <position position="336"/>
    </location>
</feature>
<evidence type="ECO:0000256" key="3">
    <source>
        <dbReference type="ARBA" id="ARBA00022989"/>
    </source>
</evidence>
<dbReference type="Gene3D" id="1.20.1070.10">
    <property type="entry name" value="Rhodopsin 7-helix transmembrane proteins"/>
    <property type="match status" value="1"/>
</dbReference>
<dbReference type="PANTHER" id="PTHR22943">
    <property type="entry name" value="7-TRANSMEMBRANE DOMAIN RECEPTOR C.ELEGANS"/>
    <property type="match status" value="1"/>
</dbReference>
<feature type="non-terminal residue" evidence="7">
    <location>
        <position position="1"/>
    </location>
</feature>
<gene>
    <name evidence="7" type="ORF">PENTCL1PPCAC_20701</name>
</gene>
<feature type="transmembrane region" description="Helical" evidence="5">
    <location>
        <begin position="80"/>
        <end position="102"/>
    </location>
</feature>
<dbReference type="Pfam" id="PF10326">
    <property type="entry name" value="7TM_GPCR_Str"/>
    <property type="match status" value="1"/>
</dbReference>
<feature type="transmembrane region" description="Helical" evidence="5">
    <location>
        <begin position="284"/>
        <end position="305"/>
    </location>
</feature>
<evidence type="ECO:0000313" key="8">
    <source>
        <dbReference type="Proteomes" id="UP001432027"/>
    </source>
</evidence>
<accession>A0AAV5TWB7</accession>
<keyword evidence="2 5" id="KW-0812">Transmembrane</keyword>
<feature type="transmembrane region" description="Helical" evidence="5">
    <location>
        <begin position="122"/>
        <end position="142"/>
    </location>
</feature>
<dbReference type="EMBL" id="BTSX01000005">
    <property type="protein sequence ID" value="GMS98526.1"/>
    <property type="molecule type" value="Genomic_DNA"/>
</dbReference>
<dbReference type="AlphaFoldDB" id="A0AAV5TWB7"/>
<dbReference type="GO" id="GO:0016020">
    <property type="term" value="C:membrane"/>
    <property type="evidence" value="ECO:0007669"/>
    <property type="project" value="UniProtKB-SubCell"/>
</dbReference>
<dbReference type="PANTHER" id="PTHR22943:SF248">
    <property type="entry name" value="SEVEN TM RECEPTOR"/>
    <property type="match status" value="1"/>
</dbReference>
<comment type="caution">
    <text evidence="7">The sequence shown here is derived from an EMBL/GenBank/DDBJ whole genome shotgun (WGS) entry which is preliminary data.</text>
</comment>
<dbReference type="PROSITE" id="PS50262">
    <property type="entry name" value="G_PROTEIN_RECEP_F1_2"/>
    <property type="match status" value="1"/>
</dbReference>
<evidence type="ECO:0000256" key="5">
    <source>
        <dbReference type="SAM" id="Phobius"/>
    </source>
</evidence>
<feature type="domain" description="G-protein coupled receptors family 1 profile" evidence="6">
    <location>
        <begin position="12"/>
        <end position="298"/>
    </location>
</feature>
<comment type="subcellular location">
    <subcellularLocation>
        <location evidence="1">Membrane</location>
    </subcellularLocation>
</comment>
<evidence type="ECO:0000259" key="6">
    <source>
        <dbReference type="PROSITE" id="PS50262"/>
    </source>
</evidence>
<evidence type="ECO:0000313" key="7">
    <source>
        <dbReference type="EMBL" id="GMS98526.1"/>
    </source>
</evidence>
<evidence type="ECO:0000256" key="4">
    <source>
        <dbReference type="ARBA" id="ARBA00023136"/>
    </source>
</evidence>
<keyword evidence="3 5" id="KW-1133">Transmembrane helix</keyword>
<reference evidence="7" key="1">
    <citation type="submission" date="2023-10" db="EMBL/GenBank/DDBJ databases">
        <title>Genome assembly of Pristionchus species.</title>
        <authorList>
            <person name="Yoshida K."/>
            <person name="Sommer R.J."/>
        </authorList>
    </citation>
    <scope>NUCLEOTIDE SEQUENCE</scope>
    <source>
        <strain evidence="7">RS0144</strain>
    </source>
</reference>
<keyword evidence="4 5" id="KW-0472">Membrane</keyword>
<dbReference type="SUPFAM" id="SSF81321">
    <property type="entry name" value="Family A G protein-coupled receptor-like"/>
    <property type="match status" value="1"/>
</dbReference>
<dbReference type="InterPro" id="IPR019428">
    <property type="entry name" value="7TM_GPCR_serpentine_rcpt_Str"/>
</dbReference>
<evidence type="ECO:0000256" key="2">
    <source>
        <dbReference type="ARBA" id="ARBA00022692"/>
    </source>
</evidence>
<dbReference type="Proteomes" id="UP001432027">
    <property type="component" value="Unassembled WGS sequence"/>
</dbReference>
<dbReference type="InterPro" id="IPR017452">
    <property type="entry name" value="GPCR_Rhodpsn_7TM"/>
</dbReference>
<organism evidence="7 8">
    <name type="scientific">Pristionchus entomophagus</name>
    <dbReference type="NCBI Taxonomy" id="358040"/>
    <lineage>
        <taxon>Eukaryota</taxon>
        <taxon>Metazoa</taxon>
        <taxon>Ecdysozoa</taxon>
        <taxon>Nematoda</taxon>
        <taxon>Chromadorea</taxon>
        <taxon>Rhabditida</taxon>
        <taxon>Rhabditina</taxon>
        <taxon>Diplogasteromorpha</taxon>
        <taxon>Diplogasteroidea</taxon>
        <taxon>Neodiplogasteridae</taxon>
        <taxon>Pristionchus</taxon>
    </lineage>
</organism>